<dbReference type="SFLD" id="SFLDG00358">
    <property type="entry name" value="Main_(cytGST)"/>
    <property type="match status" value="1"/>
</dbReference>
<dbReference type="STRING" id="1054147.F4QCX4"/>
<dbReference type="PANTHER" id="PTHR43986:SF1">
    <property type="entry name" value="ELONGATION FACTOR 1-GAMMA"/>
    <property type="match status" value="1"/>
</dbReference>
<proteinExistence type="predicted"/>
<evidence type="ECO:0000313" key="8">
    <source>
        <dbReference type="EMBL" id="EGG14498.1"/>
    </source>
</evidence>
<dbReference type="InterPro" id="IPR004045">
    <property type="entry name" value="Glutathione_S-Trfase_N"/>
</dbReference>
<dbReference type="InterPro" id="IPR036433">
    <property type="entry name" value="EF1B_G_C_sf"/>
</dbReference>
<dbReference type="KEGG" id="dfa:DFA_12273"/>
<dbReference type="PROSITE" id="PS50404">
    <property type="entry name" value="GST_NTER"/>
    <property type="match status" value="1"/>
</dbReference>
<keyword evidence="9" id="KW-1185">Reference proteome</keyword>
<sequence length="412" mass="46797">MSMKIYSYPQNPRVYKALIAAKYVGVEIEVPAFDFQKDSKSAEFLKVAPHGKVPVMVTEKGSIFESNSIARYVARLGGKIYGSDAYEASVIDQWLDFATNEVEASAVAWLYPIMGFVKFNPEATQKAKENVKRLLTTLDNHLKTSSFLVGPRVSLADIVVACSLSTFYTMVFDPSFRSPFVNVNRWFTTCINQPNFKSVMGEVKFATVMAEAKKEEKPKKEAAPKPEPKKEAPKKEVVAKNDDEEEDEAPRKQHPLSILPPSKFNLEEWKRMYSNNETRAVALPWFWQNFDSEGFSVFLSTYKYNEELGQLFMTSNLIGGFFQRLETLHKYAFCSMLITGEDDGKKDQEISGVWIFRGKGLPADLLDCDDNLVYDWKELDVSDATTKTLVEDYFAWDGLLGGKKFLQGKLYK</sequence>
<dbReference type="CDD" id="cd03044">
    <property type="entry name" value="GST_N_EF1Bgamma"/>
    <property type="match status" value="1"/>
</dbReference>
<dbReference type="PROSITE" id="PS50405">
    <property type="entry name" value="GST_CTER"/>
    <property type="match status" value="1"/>
</dbReference>
<evidence type="ECO:0000313" key="9">
    <source>
        <dbReference type="Proteomes" id="UP000007797"/>
    </source>
</evidence>
<accession>F4QCX4</accession>
<dbReference type="GO" id="GO:0005634">
    <property type="term" value="C:nucleus"/>
    <property type="evidence" value="ECO:0007669"/>
    <property type="project" value="TreeGrafter"/>
</dbReference>
<dbReference type="OrthoDB" id="249703at2759"/>
<evidence type="ECO:0000259" key="6">
    <source>
        <dbReference type="PROSITE" id="PS50404"/>
    </source>
</evidence>
<dbReference type="Gene3D" id="3.30.70.1010">
    <property type="entry name" value="Translation elongation factor EF1B, gamma chain, conserved domain"/>
    <property type="match status" value="1"/>
</dbReference>
<evidence type="ECO:0000256" key="3">
    <source>
        <dbReference type="PROSITE-ProRule" id="PRU00519"/>
    </source>
</evidence>
<dbReference type="InterPro" id="IPR036249">
    <property type="entry name" value="Thioredoxin-like_sf"/>
</dbReference>
<dbReference type="SUPFAM" id="SSF47616">
    <property type="entry name" value="GST C-terminal domain-like"/>
    <property type="match status" value="1"/>
</dbReference>
<dbReference type="PANTHER" id="PTHR43986">
    <property type="entry name" value="ELONGATION FACTOR 1-GAMMA"/>
    <property type="match status" value="1"/>
</dbReference>
<dbReference type="PROSITE" id="PS50040">
    <property type="entry name" value="EF1G_C"/>
    <property type="match status" value="1"/>
</dbReference>
<dbReference type="Gene3D" id="3.40.30.10">
    <property type="entry name" value="Glutaredoxin"/>
    <property type="match status" value="1"/>
</dbReference>
<evidence type="ECO:0000259" key="7">
    <source>
        <dbReference type="PROSITE" id="PS50405"/>
    </source>
</evidence>
<dbReference type="InterPro" id="IPR010987">
    <property type="entry name" value="Glutathione-S-Trfase_C-like"/>
</dbReference>
<dbReference type="SUPFAM" id="SSF89942">
    <property type="entry name" value="eEF1-gamma domain"/>
    <property type="match status" value="1"/>
</dbReference>
<feature type="region of interest" description="Disordered" evidence="4">
    <location>
        <begin position="214"/>
        <end position="256"/>
    </location>
</feature>
<dbReference type="Pfam" id="PF02798">
    <property type="entry name" value="GST_N"/>
    <property type="match status" value="1"/>
</dbReference>
<dbReference type="InterPro" id="IPR001662">
    <property type="entry name" value="EF1B_G_C"/>
</dbReference>
<dbReference type="CDD" id="cd03181">
    <property type="entry name" value="GST_C_EF1Bgamma_like"/>
    <property type="match status" value="1"/>
</dbReference>
<keyword evidence="1 3" id="KW-0251">Elongation factor</keyword>
<evidence type="ECO:0000259" key="5">
    <source>
        <dbReference type="PROSITE" id="PS50040"/>
    </source>
</evidence>
<dbReference type="InterPro" id="IPR004046">
    <property type="entry name" value="GST_C"/>
</dbReference>
<reference evidence="9" key="1">
    <citation type="journal article" date="2011" name="Genome Res.">
        <title>Phylogeny-wide analysis of social amoeba genomes highlights ancient origins for complex intercellular communication.</title>
        <authorList>
            <person name="Heidel A.J."/>
            <person name="Lawal H.M."/>
            <person name="Felder M."/>
            <person name="Schilde C."/>
            <person name="Helps N.R."/>
            <person name="Tunggal B."/>
            <person name="Rivero F."/>
            <person name="John U."/>
            <person name="Schleicher M."/>
            <person name="Eichinger L."/>
            <person name="Platzer M."/>
            <person name="Noegel A.A."/>
            <person name="Schaap P."/>
            <person name="Gloeckner G."/>
        </authorList>
    </citation>
    <scope>NUCLEOTIDE SEQUENCE [LARGE SCALE GENOMIC DNA]</scope>
    <source>
        <strain evidence="9">SH3</strain>
    </source>
</reference>
<dbReference type="Pfam" id="PF00043">
    <property type="entry name" value="GST_C"/>
    <property type="match status" value="1"/>
</dbReference>
<dbReference type="SMART" id="SM01183">
    <property type="entry name" value="EF1G"/>
    <property type="match status" value="1"/>
</dbReference>
<organism evidence="8 9">
    <name type="scientific">Cavenderia fasciculata</name>
    <name type="common">Slime mold</name>
    <name type="synonym">Dictyostelium fasciculatum</name>
    <dbReference type="NCBI Taxonomy" id="261658"/>
    <lineage>
        <taxon>Eukaryota</taxon>
        <taxon>Amoebozoa</taxon>
        <taxon>Evosea</taxon>
        <taxon>Eumycetozoa</taxon>
        <taxon>Dictyostelia</taxon>
        <taxon>Acytosteliales</taxon>
        <taxon>Cavenderiaceae</taxon>
        <taxon>Cavenderia</taxon>
    </lineage>
</organism>
<dbReference type="FunFam" id="3.40.30.10:FF:000148">
    <property type="entry name" value="Elongation factor 1B gamma"/>
    <property type="match status" value="1"/>
</dbReference>
<evidence type="ECO:0000256" key="4">
    <source>
        <dbReference type="SAM" id="MobiDB-lite"/>
    </source>
</evidence>
<protein>
    <submittedName>
        <fullName evidence="8">Glutathione S-transferase domain-containing protein</fullName>
    </submittedName>
</protein>
<evidence type="ECO:0000256" key="2">
    <source>
        <dbReference type="ARBA" id="ARBA00022917"/>
    </source>
</evidence>
<dbReference type="AlphaFoldDB" id="F4QCX4"/>
<dbReference type="RefSeq" id="XP_004353907.1">
    <property type="nucleotide sequence ID" value="XM_004353855.1"/>
</dbReference>
<dbReference type="SUPFAM" id="SSF52833">
    <property type="entry name" value="Thioredoxin-like"/>
    <property type="match status" value="1"/>
</dbReference>
<dbReference type="SFLD" id="SFLDS00019">
    <property type="entry name" value="Glutathione_Transferase_(cytos"/>
    <property type="match status" value="1"/>
</dbReference>
<dbReference type="GeneID" id="14866273"/>
<dbReference type="Proteomes" id="UP000007797">
    <property type="component" value="Unassembled WGS sequence"/>
</dbReference>
<feature type="domain" description="GST C-terminal" evidence="7">
    <location>
        <begin position="84"/>
        <end position="222"/>
    </location>
</feature>
<dbReference type="InterPro" id="IPR040079">
    <property type="entry name" value="Glutathione_S-Trfase"/>
</dbReference>
<dbReference type="EMBL" id="GL883029">
    <property type="protein sequence ID" value="EGG14498.1"/>
    <property type="molecule type" value="Genomic_DNA"/>
</dbReference>
<dbReference type="GO" id="GO:0003746">
    <property type="term" value="F:translation elongation factor activity"/>
    <property type="evidence" value="ECO:0007669"/>
    <property type="project" value="UniProtKB-UniRule"/>
</dbReference>
<dbReference type="OMA" id="TQYFSWT"/>
<dbReference type="Gene3D" id="1.20.1050.10">
    <property type="match status" value="1"/>
</dbReference>
<feature type="domain" description="GST N-terminal" evidence="6">
    <location>
        <begin position="1"/>
        <end position="81"/>
    </location>
</feature>
<dbReference type="Pfam" id="PF00647">
    <property type="entry name" value="EF1G"/>
    <property type="match status" value="1"/>
</dbReference>
<dbReference type="FunFam" id="3.30.70.1010:FF:000001">
    <property type="entry name" value="Elongation factor 1-gamma 1"/>
    <property type="match status" value="1"/>
</dbReference>
<feature type="compositionally biased region" description="Basic and acidic residues" evidence="4">
    <location>
        <begin position="214"/>
        <end position="241"/>
    </location>
</feature>
<dbReference type="FunFam" id="1.20.1050.10:FF:000006">
    <property type="entry name" value="Elongation factor 1 gamma"/>
    <property type="match status" value="1"/>
</dbReference>
<name>F4QCX4_CACFS</name>
<dbReference type="InterPro" id="IPR050802">
    <property type="entry name" value="EF-GSTs"/>
</dbReference>
<feature type="domain" description="EF-1-gamma C-terminal" evidence="5">
    <location>
        <begin position="252"/>
        <end position="412"/>
    </location>
</feature>
<keyword evidence="2 3" id="KW-0648">Protein biosynthesis</keyword>
<dbReference type="GO" id="GO:0005737">
    <property type="term" value="C:cytoplasm"/>
    <property type="evidence" value="ECO:0007669"/>
    <property type="project" value="TreeGrafter"/>
</dbReference>
<gene>
    <name evidence="8" type="primary">efa1G</name>
    <name evidence="8" type="ORF">DFA_12273</name>
</gene>
<dbReference type="InterPro" id="IPR036282">
    <property type="entry name" value="Glutathione-S-Trfase_C_sf"/>
</dbReference>
<evidence type="ECO:0000256" key="1">
    <source>
        <dbReference type="ARBA" id="ARBA00022768"/>
    </source>
</evidence>